<keyword evidence="6" id="KW-0812">Transmembrane</keyword>
<dbReference type="InterPro" id="IPR036097">
    <property type="entry name" value="HisK_dim/P_sf"/>
</dbReference>
<feature type="transmembrane region" description="Helical" evidence="6">
    <location>
        <begin position="172"/>
        <end position="189"/>
    </location>
</feature>
<comment type="catalytic activity">
    <reaction evidence="1">
        <text>ATP + protein L-histidine = ADP + protein N-phospho-L-histidine.</text>
        <dbReference type="EC" id="2.7.13.3"/>
    </reaction>
</comment>
<dbReference type="EC" id="2.7.13.3" evidence="2"/>
<keyword evidence="3 5" id="KW-0597">Phosphoprotein</keyword>
<dbReference type="Gene3D" id="3.40.50.2300">
    <property type="match status" value="1"/>
</dbReference>
<evidence type="ECO:0000256" key="2">
    <source>
        <dbReference type="ARBA" id="ARBA00012438"/>
    </source>
</evidence>
<sequence>MKRIFFFMAVIVLSFLSAGLWVADSIWKAHSNASEQIYRLLILDLKAGAAQINLIRHSDQLEKYHSGDIETLRDLNDAIISFNELEISSDWVSRRLLSSPEELVQKQKFASQTRRMSVIVERLINAETSLDIAFYSDSLANQLKYILLGDSEARLHEEQLAIEEFHEHIDTIAWLSVILLAGILGLIWFKMIAPTLEKQEHINAKLRESEIKALEIADIANQANDSKDQMLTVLSHELRTPFNALIGYSETLMNEQLPAKTREAAESILENSVVLNEMLDGLVDISDKQGFENFNVHNYMNSVRQRQQQRRAKKNDAHSFTLPEGLKILIADDNKTNRTILTTLIKRMKGTATVVEDGVDAVSAYKEQGFDLLLLDIAMPNKRGDQALIDIRQHEKDNECAPAVAIAVTANTLEHQRDTYRRAGFNDIMAKPIRFAGISKVLEGYYSKVPHN</sequence>
<gene>
    <name evidence="8" type="ORF">GCM10007939_03750</name>
</gene>
<dbReference type="SUPFAM" id="SSF52172">
    <property type="entry name" value="CheY-like"/>
    <property type="match status" value="1"/>
</dbReference>
<proteinExistence type="predicted"/>
<dbReference type="Pfam" id="PF00512">
    <property type="entry name" value="HisKA"/>
    <property type="match status" value="1"/>
</dbReference>
<evidence type="ECO:0000256" key="5">
    <source>
        <dbReference type="PROSITE-ProRule" id="PRU00169"/>
    </source>
</evidence>
<reference evidence="9" key="1">
    <citation type="journal article" date="2019" name="Int. J. Syst. Evol. Microbiol.">
        <title>The Global Catalogue of Microorganisms (GCM) 10K type strain sequencing project: providing services to taxonomists for standard genome sequencing and annotation.</title>
        <authorList>
            <consortium name="The Broad Institute Genomics Platform"/>
            <consortium name="The Broad Institute Genome Sequencing Center for Infectious Disease"/>
            <person name="Wu L."/>
            <person name="Ma J."/>
        </authorList>
    </citation>
    <scope>NUCLEOTIDE SEQUENCE [LARGE SCALE GENOMIC DNA]</scope>
    <source>
        <strain evidence="9">NBRC 110140</strain>
    </source>
</reference>
<accession>A0ABQ5VRQ4</accession>
<protein>
    <recommendedName>
        <fullName evidence="2">histidine kinase</fullName>
        <ecNumber evidence="2">2.7.13.3</ecNumber>
    </recommendedName>
</protein>
<dbReference type="Gene3D" id="1.10.287.130">
    <property type="match status" value="1"/>
</dbReference>
<dbReference type="InterPro" id="IPR003661">
    <property type="entry name" value="HisK_dim/P_dom"/>
</dbReference>
<dbReference type="InterPro" id="IPR001789">
    <property type="entry name" value="Sig_transdc_resp-reg_receiver"/>
</dbReference>
<comment type="caution">
    <text evidence="8">The sequence shown here is derived from an EMBL/GenBank/DDBJ whole genome shotgun (WGS) entry which is preliminary data.</text>
</comment>
<dbReference type="EMBL" id="BSNN01000002">
    <property type="protein sequence ID" value="GLQ34092.1"/>
    <property type="molecule type" value="Genomic_DNA"/>
</dbReference>
<dbReference type="PROSITE" id="PS50110">
    <property type="entry name" value="RESPONSE_REGULATORY"/>
    <property type="match status" value="1"/>
</dbReference>
<dbReference type="PANTHER" id="PTHR45339">
    <property type="entry name" value="HYBRID SIGNAL TRANSDUCTION HISTIDINE KINASE J"/>
    <property type="match status" value="1"/>
</dbReference>
<feature type="domain" description="Response regulatory" evidence="7">
    <location>
        <begin position="327"/>
        <end position="446"/>
    </location>
</feature>
<evidence type="ECO:0000256" key="6">
    <source>
        <dbReference type="SAM" id="Phobius"/>
    </source>
</evidence>
<evidence type="ECO:0000256" key="1">
    <source>
        <dbReference type="ARBA" id="ARBA00000085"/>
    </source>
</evidence>
<keyword evidence="9" id="KW-1185">Reference proteome</keyword>
<dbReference type="SMART" id="SM00388">
    <property type="entry name" value="HisKA"/>
    <property type="match status" value="1"/>
</dbReference>
<dbReference type="CDD" id="cd17546">
    <property type="entry name" value="REC_hyHK_CKI1_RcsC-like"/>
    <property type="match status" value="1"/>
</dbReference>
<keyword evidence="6" id="KW-1133">Transmembrane helix</keyword>
<dbReference type="Proteomes" id="UP001156694">
    <property type="component" value="Unassembled WGS sequence"/>
</dbReference>
<organism evidence="8 9">
    <name type="scientific">Amylibacter marinus</name>
    <dbReference type="NCBI Taxonomy" id="1475483"/>
    <lineage>
        <taxon>Bacteria</taxon>
        <taxon>Pseudomonadati</taxon>
        <taxon>Pseudomonadota</taxon>
        <taxon>Alphaproteobacteria</taxon>
        <taxon>Rhodobacterales</taxon>
        <taxon>Paracoccaceae</taxon>
        <taxon>Amylibacter</taxon>
    </lineage>
</organism>
<dbReference type="SUPFAM" id="SSF47384">
    <property type="entry name" value="Homodimeric domain of signal transducing histidine kinase"/>
    <property type="match status" value="1"/>
</dbReference>
<dbReference type="CDD" id="cd00082">
    <property type="entry name" value="HisKA"/>
    <property type="match status" value="1"/>
</dbReference>
<keyword evidence="6" id="KW-0472">Membrane</keyword>
<evidence type="ECO:0000256" key="4">
    <source>
        <dbReference type="ARBA" id="ARBA00023012"/>
    </source>
</evidence>
<dbReference type="PANTHER" id="PTHR45339:SF1">
    <property type="entry name" value="HYBRID SIGNAL TRANSDUCTION HISTIDINE KINASE J"/>
    <property type="match status" value="1"/>
</dbReference>
<dbReference type="SMART" id="SM00448">
    <property type="entry name" value="REC"/>
    <property type="match status" value="1"/>
</dbReference>
<evidence type="ECO:0000313" key="8">
    <source>
        <dbReference type="EMBL" id="GLQ34092.1"/>
    </source>
</evidence>
<name>A0ABQ5VRQ4_9RHOB</name>
<keyword evidence="4" id="KW-0902">Two-component regulatory system</keyword>
<dbReference type="InterPro" id="IPR011006">
    <property type="entry name" value="CheY-like_superfamily"/>
</dbReference>
<evidence type="ECO:0000259" key="7">
    <source>
        <dbReference type="PROSITE" id="PS50110"/>
    </source>
</evidence>
<evidence type="ECO:0000256" key="3">
    <source>
        <dbReference type="ARBA" id="ARBA00022553"/>
    </source>
</evidence>
<dbReference type="Pfam" id="PF00072">
    <property type="entry name" value="Response_reg"/>
    <property type="match status" value="1"/>
</dbReference>
<evidence type="ECO:0000313" key="9">
    <source>
        <dbReference type="Proteomes" id="UP001156694"/>
    </source>
</evidence>
<feature type="modified residue" description="4-aspartylphosphate" evidence="5">
    <location>
        <position position="376"/>
    </location>
</feature>